<evidence type="ECO:0000256" key="1">
    <source>
        <dbReference type="SAM" id="SignalP"/>
    </source>
</evidence>
<gene>
    <name evidence="2" type="ORF">GJW-30_1_03027</name>
</gene>
<keyword evidence="1" id="KW-0732">Signal</keyword>
<keyword evidence="3" id="KW-1185">Reference proteome</keyword>
<organism evidence="2 3">
    <name type="scientific">Variibacter gotjawalensis</name>
    <dbReference type="NCBI Taxonomy" id="1333996"/>
    <lineage>
        <taxon>Bacteria</taxon>
        <taxon>Pseudomonadati</taxon>
        <taxon>Pseudomonadota</taxon>
        <taxon>Alphaproteobacteria</taxon>
        <taxon>Hyphomicrobiales</taxon>
        <taxon>Nitrobacteraceae</taxon>
        <taxon>Variibacter</taxon>
    </lineage>
</organism>
<dbReference type="EMBL" id="AP014946">
    <property type="protein sequence ID" value="BAT60483.1"/>
    <property type="molecule type" value="Genomic_DNA"/>
</dbReference>
<feature type="signal peptide" evidence="1">
    <location>
        <begin position="1"/>
        <end position="23"/>
    </location>
</feature>
<reference evidence="2 3" key="1">
    <citation type="submission" date="2015-08" db="EMBL/GenBank/DDBJ databases">
        <title>Investigation of the bacterial diversity of lava forest soil.</title>
        <authorList>
            <person name="Lee J.S."/>
        </authorList>
    </citation>
    <scope>NUCLEOTIDE SEQUENCE [LARGE SCALE GENOMIC DNA]</scope>
    <source>
        <strain evidence="2 3">GJW-30</strain>
    </source>
</reference>
<accession>A0A0S3PX71</accession>
<evidence type="ECO:0000313" key="2">
    <source>
        <dbReference type="EMBL" id="BAT60483.1"/>
    </source>
</evidence>
<name>A0A0S3PX71_9BRAD</name>
<sequence length="166" mass="17888">MRFRNVLAALACAAFAASSPAIAKSFTIGDDRPVAVIVVPDSWNPKPIEDGVEATSPDNKVYIAAEAVEIANVEEALKQAVEYYQEEGITLEGPPIQKESKINDLDAIDIVWKARDKDGPTFAALTFVILNAKDSVLLYFWGDAEGAKLNEPALKAIGESIKPVSK</sequence>
<proteinExistence type="predicted"/>
<dbReference type="Proteomes" id="UP000236884">
    <property type="component" value="Chromosome"/>
</dbReference>
<evidence type="ECO:0000313" key="3">
    <source>
        <dbReference type="Proteomes" id="UP000236884"/>
    </source>
</evidence>
<dbReference type="KEGG" id="vgo:GJW-30_1_03027"/>
<feature type="chain" id="PRO_5006615907" evidence="1">
    <location>
        <begin position="24"/>
        <end position="166"/>
    </location>
</feature>
<protein>
    <submittedName>
        <fullName evidence="2">Uncharacterized protein</fullName>
    </submittedName>
</protein>
<dbReference type="AlphaFoldDB" id="A0A0S3PX71"/>